<name>A0A7X4HFZ7_9BURK</name>
<feature type="domain" description="ABC3 transporter permease C-terminal" evidence="8">
    <location>
        <begin position="283"/>
        <end position="396"/>
    </location>
</feature>
<dbReference type="EMBL" id="WWCU01000040">
    <property type="protein sequence ID" value="MYN10551.1"/>
    <property type="molecule type" value="Genomic_DNA"/>
</dbReference>
<dbReference type="AlphaFoldDB" id="A0A7X4HFZ7"/>
<feature type="transmembrane region" description="Helical" evidence="7">
    <location>
        <begin position="333"/>
        <end position="352"/>
    </location>
</feature>
<sequence length="403" mass="44326">MLRHLLKLIWKRKSRNLMLTLEILLAFVLVFAIAAFAARSWQLYRMPLGFQHATVWAVTIQTGKDEAQKDDEPLRGQFRRVLEAMPEVEQAAFTTFAPFQNSDMRSTFQVPGGPTMPASFIEASDEAFSVLGMSLEAGDWYSAADDGAAAGAVVINRRFAEALFPGPDAVRAAVGKTFITSTSSSAEPERYRVRGVVEDYRRGGEFGTPSNFMFLRYSPSGTVHGLRTILLRLKPDTPRAFEAALQRQLKGVRGNWSYTVAPLSDLRASKHKMDMAPLMVLSVVGAFLLLMVAFGLFGVLWQNTTRRIPEIGLRRAVGASAGDICRQIIAEQFLLSSVAMLAGLALLVQLPLTGALGASLDWPVFFVAAALAMLIIYLLSLLCSLYPGWRASRLSPTDALHYE</sequence>
<evidence type="ECO:0000313" key="11">
    <source>
        <dbReference type="Proteomes" id="UP000450676"/>
    </source>
</evidence>
<proteinExistence type="inferred from homology"/>
<protein>
    <submittedName>
        <fullName evidence="10">FtsX-like permease family protein</fullName>
    </submittedName>
</protein>
<feature type="transmembrane region" description="Helical" evidence="7">
    <location>
        <begin position="278"/>
        <end position="301"/>
    </location>
</feature>
<keyword evidence="3 7" id="KW-0812">Transmembrane</keyword>
<evidence type="ECO:0000259" key="8">
    <source>
        <dbReference type="Pfam" id="PF02687"/>
    </source>
</evidence>
<feature type="domain" description="MacB-like periplasmic core" evidence="9">
    <location>
        <begin position="23"/>
        <end position="247"/>
    </location>
</feature>
<comment type="similarity">
    <text evidence="6">Belongs to the ABC-4 integral membrane protein family.</text>
</comment>
<dbReference type="GO" id="GO:0022857">
    <property type="term" value="F:transmembrane transporter activity"/>
    <property type="evidence" value="ECO:0007669"/>
    <property type="project" value="TreeGrafter"/>
</dbReference>
<evidence type="ECO:0000256" key="2">
    <source>
        <dbReference type="ARBA" id="ARBA00022475"/>
    </source>
</evidence>
<dbReference type="InterPro" id="IPR025857">
    <property type="entry name" value="MacB_PCD"/>
</dbReference>
<dbReference type="Pfam" id="PF02687">
    <property type="entry name" value="FtsX"/>
    <property type="match status" value="1"/>
</dbReference>
<keyword evidence="4 7" id="KW-1133">Transmembrane helix</keyword>
<evidence type="ECO:0000256" key="4">
    <source>
        <dbReference type="ARBA" id="ARBA00022989"/>
    </source>
</evidence>
<gene>
    <name evidence="10" type="ORF">GTP77_24850</name>
</gene>
<evidence type="ECO:0000259" key="9">
    <source>
        <dbReference type="Pfam" id="PF12704"/>
    </source>
</evidence>
<keyword evidence="5 7" id="KW-0472">Membrane</keyword>
<comment type="subcellular location">
    <subcellularLocation>
        <location evidence="1">Cell membrane</location>
        <topology evidence="1">Multi-pass membrane protein</topology>
    </subcellularLocation>
</comment>
<dbReference type="PANTHER" id="PTHR30572:SF4">
    <property type="entry name" value="ABC TRANSPORTER PERMEASE YTRF"/>
    <property type="match status" value="1"/>
</dbReference>
<evidence type="ECO:0000256" key="6">
    <source>
        <dbReference type="ARBA" id="ARBA00038076"/>
    </source>
</evidence>
<comment type="caution">
    <text evidence="10">The sequence shown here is derived from an EMBL/GenBank/DDBJ whole genome shotgun (WGS) entry which is preliminary data.</text>
</comment>
<feature type="transmembrane region" description="Helical" evidence="7">
    <location>
        <begin position="364"/>
        <end position="386"/>
    </location>
</feature>
<dbReference type="InterPro" id="IPR050250">
    <property type="entry name" value="Macrolide_Exporter_MacB"/>
</dbReference>
<evidence type="ECO:0000256" key="1">
    <source>
        <dbReference type="ARBA" id="ARBA00004651"/>
    </source>
</evidence>
<reference evidence="10 11" key="1">
    <citation type="submission" date="2019-12" db="EMBL/GenBank/DDBJ databases">
        <title>Novel species isolated from a subtropical stream in China.</title>
        <authorList>
            <person name="Lu H."/>
        </authorList>
    </citation>
    <scope>NUCLEOTIDE SEQUENCE [LARGE SCALE GENOMIC DNA]</scope>
    <source>
        <strain evidence="10 11">FT127W</strain>
    </source>
</reference>
<dbReference type="InterPro" id="IPR003838">
    <property type="entry name" value="ABC3_permease_C"/>
</dbReference>
<dbReference type="RefSeq" id="WP_161074840.1">
    <property type="nucleotide sequence ID" value="NZ_WWCU01000040.1"/>
</dbReference>
<evidence type="ECO:0000256" key="5">
    <source>
        <dbReference type="ARBA" id="ARBA00023136"/>
    </source>
</evidence>
<dbReference type="GO" id="GO:0005886">
    <property type="term" value="C:plasma membrane"/>
    <property type="evidence" value="ECO:0007669"/>
    <property type="project" value="UniProtKB-SubCell"/>
</dbReference>
<organism evidence="10 11">
    <name type="scientific">Pseudoduganella aquatica</name>
    <dbReference type="NCBI Taxonomy" id="2660641"/>
    <lineage>
        <taxon>Bacteria</taxon>
        <taxon>Pseudomonadati</taxon>
        <taxon>Pseudomonadota</taxon>
        <taxon>Betaproteobacteria</taxon>
        <taxon>Burkholderiales</taxon>
        <taxon>Oxalobacteraceae</taxon>
        <taxon>Telluria group</taxon>
        <taxon>Pseudoduganella</taxon>
    </lineage>
</organism>
<evidence type="ECO:0000256" key="7">
    <source>
        <dbReference type="SAM" id="Phobius"/>
    </source>
</evidence>
<keyword evidence="2" id="KW-1003">Cell membrane</keyword>
<dbReference type="PANTHER" id="PTHR30572">
    <property type="entry name" value="MEMBRANE COMPONENT OF TRANSPORTER-RELATED"/>
    <property type="match status" value="1"/>
</dbReference>
<evidence type="ECO:0000313" key="10">
    <source>
        <dbReference type="EMBL" id="MYN10551.1"/>
    </source>
</evidence>
<dbReference type="Pfam" id="PF12704">
    <property type="entry name" value="MacB_PCD"/>
    <property type="match status" value="1"/>
</dbReference>
<keyword evidence="11" id="KW-1185">Reference proteome</keyword>
<dbReference type="Proteomes" id="UP000450676">
    <property type="component" value="Unassembled WGS sequence"/>
</dbReference>
<accession>A0A7X4HFZ7</accession>
<evidence type="ECO:0000256" key="3">
    <source>
        <dbReference type="ARBA" id="ARBA00022692"/>
    </source>
</evidence>